<dbReference type="EMBL" id="AGEI01000019">
    <property type="protein sequence ID" value="EHR34699.1"/>
    <property type="molecule type" value="Genomic_DNA"/>
</dbReference>
<reference evidence="3 4" key="1">
    <citation type="submission" date="2012-01" db="EMBL/GenBank/DDBJ databases">
        <title>The Genome Sequence of Helcococcus kunzii ATCC 51366.</title>
        <authorList>
            <consortium name="The Broad Institute Genome Sequencing Platform"/>
            <person name="Earl A."/>
            <person name="Ward D."/>
            <person name="Feldgarden M."/>
            <person name="Gevers D."/>
            <person name="Huys G."/>
            <person name="Young S.K."/>
            <person name="Zeng Q."/>
            <person name="Gargeya S."/>
            <person name="Fitzgerald M."/>
            <person name="Haas B."/>
            <person name="Abouelleil A."/>
            <person name="Alvarado L."/>
            <person name="Arachchi H.M."/>
            <person name="Berlin A."/>
            <person name="Chapman S.B."/>
            <person name="Gearin G."/>
            <person name="Goldberg J."/>
            <person name="Griggs A."/>
            <person name="Gujja S."/>
            <person name="Hansen M."/>
            <person name="Heiman D."/>
            <person name="Howarth C."/>
            <person name="Larimer J."/>
            <person name="Lui A."/>
            <person name="MacDonald P.J.P."/>
            <person name="McCowen C."/>
            <person name="Montmayeur A."/>
            <person name="Murphy C."/>
            <person name="Neiman D."/>
            <person name="Pearson M."/>
            <person name="Priest M."/>
            <person name="Roberts A."/>
            <person name="Saif S."/>
            <person name="Shea T."/>
            <person name="Sisk P."/>
            <person name="Stolte C."/>
            <person name="Sykes S."/>
            <person name="Wortman J."/>
            <person name="Nusbaum C."/>
            <person name="Birren B."/>
        </authorList>
    </citation>
    <scope>NUCLEOTIDE SEQUENCE [LARGE SCALE GENOMIC DNA]</scope>
    <source>
        <strain evidence="3 4">ATCC 51366</strain>
    </source>
</reference>
<dbReference type="GO" id="GO:0005737">
    <property type="term" value="C:cytoplasm"/>
    <property type="evidence" value="ECO:0007669"/>
    <property type="project" value="UniProtKB-SubCell"/>
</dbReference>
<dbReference type="InterPro" id="IPR004394">
    <property type="entry name" value="Iojap/RsfS/C7orf30"/>
</dbReference>
<evidence type="ECO:0000313" key="3">
    <source>
        <dbReference type="EMBL" id="EHR34699.1"/>
    </source>
</evidence>
<dbReference type="GO" id="GO:0043023">
    <property type="term" value="F:ribosomal large subunit binding"/>
    <property type="evidence" value="ECO:0007669"/>
    <property type="project" value="TreeGrafter"/>
</dbReference>
<dbReference type="SUPFAM" id="SSF81301">
    <property type="entry name" value="Nucleotidyltransferase"/>
    <property type="match status" value="1"/>
</dbReference>
<dbReference type="STRING" id="883114.HMPREF9709_00669"/>
<comment type="similarity">
    <text evidence="1 2">Belongs to the Iojap/RsfS family.</text>
</comment>
<dbReference type="PANTHER" id="PTHR21043:SF0">
    <property type="entry name" value="MITOCHONDRIAL ASSEMBLY OF RIBOSOMAL LARGE SUBUNIT PROTEIN 1"/>
    <property type="match status" value="1"/>
</dbReference>
<organism evidence="3 4">
    <name type="scientific">Helcococcus kunzii ATCC 51366</name>
    <dbReference type="NCBI Taxonomy" id="883114"/>
    <lineage>
        <taxon>Bacteria</taxon>
        <taxon>Bacillati</taxon>
        <taxon>Bacillota</taxon>
        <taxon>Tissierellia</taxon>
        <taxon>Tissierellales</taxon>
        <taxon>Peptoniphilaceae</taxon>
        <taxon>Helcococcus</taxon>
    </lineage>
</organism>
<dbReference type="GO" id="GO:0090071">
    <property type="term" value="P:negative regulation of ribosome biogenesis"/>
    <property type="evidence" value="ECO:0007669"/>
    <property type="project" value="UniProtKB-UniRule"/>
</dbReference>
<dbReference type="GeneID" id="96998674"/>
<dbReference type="HOGENOM" id="CLU_092688_2_2_9"/>
<keyword evidence="2" id="KW-0678">Repressor</keyword>
<dbReference type="Proteomes" id="UP000004191">
    <property type="component" value="Unassembled WGS sequence"/>
</dbReference>
<dbReference type="AlphaFoldDB" id="H3NMV8"/>
<keyword evidence="4" id="KW-1185">Reference proteome</keyword>
<dbReference type="HAMAP" id="MF_01477">
    <property type="entry name" value="Iojap_RsfS"/>
    <property type="match status" value="1"/>
</dbReference>
<dbReference type="Pfam" id="PF02410">
    <property type="entry name" value="RsfS"/>
    <property type="match status" value="1"/>
</dbReference>
<keyword evidence="2" id="KW-0963">Cytoplasm</keyword>
<accession>H3NMV8</accession>
<comment type="function">
    <text evidence="2">Functions as a ribosomal silencing factor. Interacts with ribosomal protein uL14 (rplN), blocking formation of intersubunit bridge B8. Prevents association of the 30S and 50S ribosomal subunits and the formation of functional ribosomes, thus repressing translation.</text>
</comment>
<sequence length="102" mass="11792">MNKLEIVKKACEDRLGSDIKVLEIGSKTTIADYFVIVTGNSVQHTKALANEIEDKIEKAGYEVLRNEGFRDATWILMDLGEIIVHIFTEEQREFYDIEKLWD</sequence>
<dbReference type="eggNOG" id="COG0799">
    <property type="taxonomic scope" value="Bacteria"/>
</dbReference>
<evidence type="ECO:0000256" key="2">
    <source>
        <dbReference type="HAMAP-Rule" id="MF_01477"/>
    </source>
</evidence>
<evidence type="ECO:0000256" key="1">
    <source>
        <dbReference type="ARBA" id="ARBA00010574"/>
    </source>
</evidence>
<comment type="subunit">
    <text evidence="2">Interacts with ribosomal protein uL14 (rplN).</text>
</comment>
<keyword evidence="2" id="KW-0810">Translation regulation</keyword>
<comment type="caution">
    <text evidence="3">The sequence shown here is derived from an EMBL/GenBank/DDBJ whole genome shotgun (WGS) entry which is preliminary data.</text>
</comment>
<name>H3NMV8_9FIRM</name>
<protein>
    <recommendedName>
        <fullName evidence="2">Ribosomal silencing factor RsfS</fullName>
    </recommendedName>
</protein>
<dbReference type="RefSeq" id="WP_005397946.1">
    <property type="nucleotide sequence ID" value="NZ_JH601088.1"/>
</dbReference>
<dbReference type="NCBIfam" id="TIGR00090">
    <property type="entry name" value="rsfS_iojap_ybeB"/>
    <property type="match status" value="1"/>
</dbReference>
<dbReference type="GO" id="GO:0042256">
    <property type="term" value="P:cytosolic ribosome assembly"/>
    <property type="evidence" value="ECO:0007669"/>
    <property type="project" value="UniProtKB-UniRule"/>
</dbReference>
<evidence type="ECO:0000313" key="4">
    <source>
        <dbReference type="Proteomes" id="UP000004191"/>
    </source>
</evidence>
<comment type="subcellular location">
    <subcellularLocation>
        <location evidence="2">Cytoplasm</location>
    </subcellularLocation>
</comment>
<gene>
    <name evidence="2" type="primary">rsfS</name>
    <name evidence="3" type="ORF">HMPREF9709_00669</name>
</gene>
<proteinExistence type="inferred from homology"/>
<dbReference type="Gene3D" id="3.30.460.10">
    <property type="entry name" value="Beta Polymerase, domain 2"/>
    <property type="match status" value="1"/>
</dbReference>
<dbReference type="GO" id="GO:0017148">
    <property type="term" value="P:negative regulation of translation"/>
    <property type="evidence" value="ECO:0007669"/>
    <property type="project" value="UniProtKB-UniRule"/>
</dbReference>
<dbReference type="PANTHER" id="PTHR21043">
    <property type="entry name" value="IOJAP SUPERFAMILY ORTHOLOG"/>
    <property type="match status" value="1"/>
</dbReference>
<dbReference type="InterPro" id="IPR043519">
    <property type="entry name" value="NT_sf"/>
</dbReference>
<dbReference type="OrthoDB" id="9793681at2"/>